<evidence type="ECO:0000313" key="11">
    <source>
        <dbReference type="Proteomes" id="UP000004105"/>
    </source>
</evidence>
<dbReference type="PANTHER" id="PTHR23100">
    <property type="entry name" value="ARGININE BIOSYNTHESIS BIFUNCTIONAL PROTEIN ARGJ"/>
    <property type="match status" value="1"/>
</dbReference>
<reference evidence="10 11" key="1">
    <citation type="submission" date="2011-02" db="EMBL/GenBank/DDBJ databases">
        <authorList>
            <person name="Muzny D."/>
            <person name="Qin X."/>
            <person name="Deng J."/>
            <person name="Jiang H."/>
            <person name="Liu Y."/>
            <person name="Qu J."/>
            <person name="Song X.-Z."/>
            <person name="Zhang L."/>
            <person name="Thornton R."/>
            <person name="Coyle M."/>
            <person name="Francisco L."/>
            <person name="Jackson L."/>
            <person name="Javaid M."/>
            <person name="Korchina V."/>
            <person name="Kovar C."/>
            <person name="Mata R."/>
            <person name="Mathew T."/>
            <person name="Ngo R."/>
            <person name="Nguyen L."/>
            <person name="Nguyen N."/>
            <person name="Okwuonu G."/>
            <person name="Ongeri F."/>
            <person name="Pham C."/>
            <person name="Simmons D."/>
            <person name="Wilczek-Boney K."/>
            <person name="Hale W."/>
            <person name="Jakkamsetti A."/>
            <person name="Pham P."/>
            <person name="Ruth R."/>
            <person name="San Lucas F."/>
            <person name="Warren J."/>
            <person name="Zhang J."/>
            <person name="Zhao Z."/>
            <person name="Zhou C."/>
            <person name="Zhu D."/>
            <person name="Lee S."/>
            <person name="Bess C."/>
            <person name="Blankenburg K."/>
            <person name="Forbes L."/>
            <person name="Fu Q."/>
            <person name="Gubbala S."/>
            <person name="Hirani K."/>
            <person name="Jayaseelan J.C."/>
            <person name="Lara F."/>
            <person name="Munidasa M."/>
            <person name="Palculict T."/>
            <person name="Patil S."/>
            <person name="Pu L.-L."/>
            <person name="Saada N."/>
            <person name="Tang L."/>
            <person name="Weissenberger G."/>
            <person name="Zhu Y."/>
            <person name="Hemphill L."/>
            <person name="Shang Y."/>
            <person name="Youmans B."/>
            <person name="Ayvaz T."/>
            <person name="Ross M."/>
            <person name="Santibanez J."/>
            <person name="Aqrawi P."/>
            <person name="Gross S."/>
            <person name="Joshi V."/>
            <person name="Fowler G."/>
            <person name="Nazareth L."/>
            <person name="Reid J."/>
            <person name="Worley K."/>
            <person name="Petrosino J."/>
            <person name="Highlander S."/>
            <person name="Gibbs R."/>
        </authorList>
    </citation>
    <scope>NUCLEOTIDE SEQUENCE [LARGE SCALE GENOMIC DNA]</scope>
    <source>
        <strain evidence="10 11">ATCC BAA-1200</strain>
    </source>
</reference>
<dbReference type="OrthoDB" id="9804242at2"/>
<feature type="chain" id="PRO_5023319400" description="Arginine biosynthesis bifunctional protein ArgJ beta chain" evidence="9">
    <location>
        <begin position="190"/>
        <end position="405"/>
    </location>
</feature>
<dbReference type="GO" id="GO:0005737">
    <property type="term" value="C:cytoplasm"/>
    <property type="evidence" value="ECO:0007669"/>
    <property type="project" value="UniProtKB-SubCell"/>
</dbReference>
<dbReference type="InterPro" id="IPR002813">
    <property type="entry name" value="Arg_biosynth_ArgJ"/>
</dbReference>
<name>F2B9V8_9NEIS</name>
<feature type="binding site" evidence="9">
    <location>
        <position position="179"/>
    </location>
    <ligand>
        <name>substrate</name>
    </ligand>
</feature>
<comment type="subunit">
    <text evidence="2 9">Heterotetramer of two alpha and two beta chains.</text>
</comment>
<dbReference type="NCBIfam" id="NF003802">
    <property type="entry name" value="PRK05388.1"/>
    <property type="match status" value="1"/>
</dbReference>
<evidence type="ECO:0000256" key="3">
    <source>
        <dbReference type="ARBA" id="ARBA00022571"/>
    </source>
</evidence>
<evidence type="ECO:0000256" key="5">
    <source>
        <dbReference type="ARBA" id="ARBA00022679"/>
    </source>
</evidence>
<dbReference type="HOGENOM" id="CLU_027172_1_0_4"/>
<dbReference type="Gene3D" id="3.10.20.340">
    <property type="entry name" value="ArgJ beta chain, C-terminal domain"/>
    <property type="match status" value="1"/>
</dbReference>
<dbReference type="GO" id="GO:0004042">
    <property type="term" value="F:L-glutamate N-acetyltransferase activity"/>
    <property type="evidence" value="ECO:0007669"/>
    <property type="project" value="UniProtKB-UniRule"/>
</dbReference>
<accession>F2B9V8</accession>
<proteinExistence type="inferred from homology"/>
<dbReference type="Gene3D" id="3.60.70.12">
    <property type="entry name" value="L-amino peptidase D-ALA esterase/amidase"/>
    <property type="match status" value="1"/>
</dbReference>
<dbReference type="RefSeq" id="WP_007341524.1">
    <property type="nucleotide sequence ID" value="NZ_GL878494.1"/>
</dbReference>
<evidence type="ECO:0000256" key="4">
    <source>
        <dbReference type="ARBA" id="ARBA00022605"/>
    </source>
</evidence>
<evidence type="ECO:0000256" key="8">
    <source>
        <dbReference type="ARBA" id="ARBA00049439"/>
    </source>
</evidence>
<comment type="pathway">
    <text evidence="9">Amino-acid biosynthesis; L-arginine biosynthesis; N(2)-acetyl-L-ornithine from L-glutamate: step 1/4.</text>
</comment>
<feature type="binding site" evidence="9">
    <location>
        <position position="400"/>
    </location>
    <ligand>
        <name>substrate</name>
    </ligand>
</feature>
<comment type="similarity">
    <text evidence="1 9">Belongs to the ArgJ family.</text>
</comment>
<dbReference type="SUPFAM" id="SSF56266">
    <property type="entry name" value="DmpA/ArgJ-like"/>
    <property type="match status" value="1"/>
</dbReference>
<keyword evidence="9" id="KW-0963">Cytoplasm</keyword>
<dbReference type="Pfam" id="PF01960">
    <property type="entry name" value="ArgJ"/>
    <property type="match status" value="1"/>
</dbReference>
<comment type="pathway">
    <text evidence="9">Amino-acid biosynthesis; L-arginine biosynthesis; L-ornithine and N-acetyl-L-glutamate from L-glutamate and N(2)-acetyl-L-ornithine (cyclic): step 1/1.</text>
</comment>
<dbReference type="HAMAP" id="MF_01106">
    <property type="entry name" value="ArgJ"/>
    <property type="match status" value="1"/>
</dbReference>
<dbReference type="PANTHER" id="PTHR23100:SF0">
    <property type="entry name" value="ARGININE BIOSYNTHESIS BIFUNCTIONAL PROTEIN ARGJ, MITOCHONDRIAL"/>
    <property type="match status" value="1"/>
</dbReference>
<evidence type="ECO:0000313" key="10">
    <source>
        <dbReference type="EMBL" id="EGF11784.1"/>
    </source>
</evidence>
<feature type="site" description="Involved in the stabilization of negative charge on the oxyanion by the formation of the oxyanion hole" evidence="9">
    <location>
        <position position="119"/>
    </location>
</feature>
<dbReference type="FunFam" id="3.60.70.12:FF:000001">
    <property type="entry name" value="Arginine biosynthesis bifunctional protein ArgJ, chloroplastic"/>
    <property type="match status" value="1"/>
</dbReference>
<comment type="catalytic activity">
    <reaction evidence="9">
        <text>L-glutamate + acetyl-CoA = N-acetyl-L-glutamate + CoA + H(+)</text>
        <dbReference type="Rhea" id="RHEA:24292"/>
        <dbReference type="ChEBI" id="CHEBI:15378"/>
        <dbReference type="ChEBI" id="CHEBI:29985"/>
        <dbReference type="ChEBI" id="CHEBI:44337"/>
        <dbReference type="ChEBI" id="CHEBI:57287"/>
        <dbReference type="ChEBI" id="CHEBI:57288"/>
        <dbReference type="EC" id="2.3.1.1"/>
    </reaction>
</comment>
<dbReference type="GO" id="GO:0004358">
    <property type="term" value="F:L-glutamate N-acetyltransferase activity, acting on acetyl-L-ornithine as donor"/>
    <property type="evidence" value="ECO:0007669"/>
    <property type="project" value="UniProtKB-UniRule"/>
</dbReference>
<protein>
    <recommendedName>
        <fullName evidence="9">Arginine biosynthesis bifunctional protein ArgJ</fullName>
    </recommendedName>
    <domain>
        <recommendedName>
            <fullName evidence="9">Glutamate N-acetyltransferase</fullName>
            <ecNumber evidence="9">2.3.1.35</ecNumber>
        </recommendedName>
        <alternativeName>
            <fullName evidence="9">Ornithine acetyltransferase</fullName>
            <shortName evidence="9">OATase</shortName>
        </alternativeName>
        <alternativeName>
            <fullName evidence="9">Ornithine transacetylase</fullName>
        </alternativeName>
    </domain>
    <domain>
        <recommendedName>
            <fullName evidence="9">Amino-acid acetyltransferase</fullName>
            <ecNumber evidence="9">2.3.1.1</ecNumber>
        </recommendedName>
        <alternativeName>
            <fullName evidence="9">N-acetylglutamate synthase</fullName>
            <shortName evidence="9">AGSase</shortName>
        </alternativeName>
    </domain>
    <component>
        <recommendedName>
            <fullName evidence="9">Arginine biosynthesis bifunctional protein ArgJ alpha chain</fullName>
        </recommendedName>
    </component>
    <component>
        <recommendedName>
            <fullName evidence="9">Arginine biosynthesis bifunctional protein ArgJ beta chain</fullName>
        </recommendedName>
    </component>
</protein>
<feature type="binding site" evidence="9">
    <location>
        <position position="277"/>
    </location>
    <ligand>
        <name>substrate</name>
    </ligand>
</feature>
<dbReference type="EC" id="2.3.1.1" evidence="9"/>
<keyword evidence="9" id="KW-0511">Multifunctional enzyme</keyword>
<dbReference type="CDD" id="cd02152">
    <property type="entry name" value="OAT"/>
    <property type="match status" value="1"/>
</dbReference>
<keyword evidence="3 9" id="KW-0055">Arginine biosynthesis</keyword>
<keyword evidence="4 9" id="KW-0028">Amino-acid biosynthesis</keyword>
<evidence type="ECO:0000256" key="1">
    <source>
        <dbReference type="ARBA" id="ARBA00006774"/>
    </source>
</evidence>
<dbReference type="STRING" id="267212.GCA_001063965_00236"/>
<comment type="subcellular location">
    <subcellularLocation>
        <location evidence="9">Cytoplasm</location>
    </subcellularLocation>
</comment>
<gene>
    <name evidence="9 10" type="primary">argJ</name>
    <name evidence="10" type="ORF">HMPREF9123_0512</name>
</gene>
<feature type="site" description="Cleavage; by autolysis" evidence="9">
    <location>
        <begin position="189"/>
        <end position="190"/>
    </location>
</feature>
<dbReference type="FunFam" id="3.10.20.340:FF:000001">
    <property type="entry name" value="Arginine biosynthesis bifunctional protein ArgJ, chloroplastic"/>
    <property type="match status" value="1"/>
</dbReference>
<comment type="function">
    <text evidence="9">Catalyzes two activities which are involved in the cyclic version of arginine biosynthesis: the synthesis of N-acetylglutamate from glutamate and acetyl-CoA as the acetyl donor, and of ornithine by transacetylation between N(2)-acetylornithine and glutamate.</text>
</comment>
<evidence type="ECO:0000256" key="7">
    <source>
        <dbReference type="ARBA" id="ARBA00023315"/>
    </source>
</evidence>
<keyword evidence="11" id="KW-1185">Reference proteome</keyword>
<comment type="catalytic activity">
    <reaction evidence="8 9">
        <text>N(2)-acetyl-L-ornithine + L-glutamate = N-acetyl-L-glutamate + L-ornithine</text>
        <dbReference type="Rhea" id="RHEA:15349"/>
        <dbReference type="ChEBI" id="CHEBI:29985"/>
        <dbReference type="ChEBI" id="CHEBI:44337"/>
        <dbReference type="ChEBI" id="CHEBI:46911"/>
        <dbReference type="ChEBI" id="CHEBI:57805"/>
        <dbReference type="EC" id="2.3.1.35"/>
    </reaction>
</comment>
<dbReference type="AlphaFoldDB" id="F2B9V8"/>
<organism evidence="10 11">
    <name type="scientific">Neisseria bacilliformis ATCC BAA-1200</name>
    <dbReference type="NCBI Taxonomy" id="888742"/>
    <lineage>
        <taxon>Bacteria</taxon>
        <taxon>Pseudomonadati</taxon>
        <taxon>Pseudomonadota</taxon>
        <taxon>Betaproteobacteria</taxon>
        <taxon>Neisseriales</taxon>
        <taxon>Neisseriaceae</taxon>
        <taxon>Neisseria</taxon>
    </lineage>
</organism>
<feature type="site" description="Involved in the stabilization of negative charge on the oxyanion by the formation of the oxyanion hole" evidence="9">
    <location>
        <position position="120"/>
    </location>
</feature>
<feature type="active site" description="Nucleophile" evidence="9">
    <location>
        <position position="190"/>
    </location>
</feature>
<dbReference type="InterPro" id="IPR042195">
    <property type="entry name" value="ArgJ_beta_C"/>
</dbReference>
<dbReference type="NCBIfam" id="TIGR00120">
    <property type="entry name" value="ArgJ"/>
    <property type="match status" value="1"/>
</dbReference>
<evidence type="ECO:0000256" key="9">
    <source>
        <dbReference type="HAMAP-Rule" id="MF_01106"/>
    </source>
</evidence>
<dbReference type="MEROPS" id="T05.001"/>
<evidence type="ECO:0000256" key="6">
    <source>
        <dbReference type="ARBA" id="ARBA00022813"/>
    </source>
</evidence>
<keyword evidence="6 9" id="KW-0068">Autocatalytic cleavage</keyword>
<feature type="chain" id="PRO_5023319399" description="Arginine biosynthesis bifunctional protein ArgJ alpha chain" evidence="9">
    <location>
        <begin position="1"/>
        <end position="189"/>
    </location>
</feature>
<feature type="binding site" evidence="9">
    <location>
        <position position="190"/>
    </location>
    <ligand>
        <name>substrate</name>
    </ligand>
</feature>
<dbReference type="UniPathway" id="UPA00068">
    <property type="reaction ID" value="UER00106"/>
</dbReference>
<sequence length="405" mass="42540">MAVNYQETNAASLLPIGGVQIFVGQAGVKKPQHDDLTLLTLSEGCTIGAVFTQNRFCAAPVRVCKRHLAQAAHIRALVVNTGNANAGTGEEGYERAVAVCAAAAKQAGCKTEEVLPFSTGVILEPLPSDKITAALPKVKPADWLAAARAIMTTDTVAKAASRAGQVGGSHTVRATGIAKGSGMIHPNMATMLGFIATDANIAQPVLQLLTQEIADMSFNCITVDGDTSTNDSFVIIASGKCGQSEIDNIADPRYGQLKELLGGLALELAQAIVRDGEGAGKFVTVEVVNAESRDEAKQVAHAVARSPLVKTAFSASDPNLGRLLAAAGYAGVPFDETKLKMWLGGVLVAENGGRAASYTEEAGQRVMDEAEITVRIDLQRGRESATVYTCDLTHEYVRINAEYRS</sequence>
<keyword evidence="5 9" id="KW-0808">Transferase</keyword>
<dbReference type="InterPro" id="IPR016117">
    <property type="entry name" value="ArgJ-like_dom_sf"/>
</dbReference>
<evidence type="ECO:0000256" key="2">
    <source>
        <dbReference type="ARBA" id="ARBA00011475"/>
    </source>
</evidence>
<dbReference type="EMBL" id="AFAY01000008">
    <property type="protein sequence ID" value="EGF11784.1"/>
    <property type="molecule type" value="Genomic_DNA"/>
</dbReference>
<dbReference type="EC" id="2.3.1.35" evidence="9"/>
<feature type="binding site" evidence="9">
    <location>
        <position position="152"/>
    </location>
    <ligand>
        <name>substrate</name>
    </ligand>
</feature>
<comment type="caution">
    <text evidence="10">The sequence shown here is derived from an EMBL/GenBank/DDBJ whole genome shotgun (WGS) entry which is preliminary data.</text>
</comment>
<keyword evidence="7 9" id="KW-0012">Acyltransferase</keyword>
<dbReference type="GO" id="GO:0006592">
    <property type="term" value="P:ornithine biosynthetic process"/>
    <property type="evidence" value="ECO:0007669"/>
    <property type="project" value="TreeGrafter"/>
</dbReference>
<feature type="binding site" evidence="9">
    <location>
        <position position="405"/>
    </location>
    <ligand>
        <name>substrate</name>
    </ligand>
</feature>
<dbReference type="Proteomes" id="UP000004105">
    <property type="component" value="Unassembled WGS sequence"/>
</dbReference>
<dbReference type="GO" id="GO:0006526">
    <property type="term" value="P:L-arginine biosynthetic process"/>
    <property type="evidence" value="ECO:0007669"/>
    <property type="project" value="UniProtKB-UniRule"/>
</dbReference>